<dbReference type="InterPro" id="IPR024524">
    <property type="entry name" value="DUF3800"/>
</dbReference>
<proteinExistence type="predicted"/>
<evidence type="ECO:0008006" key="3">
    <source>
        <dbReference type="Google" id="ProtNLM"/>
    </source>
</evidence>
<evidence type="ECO:0000313" key="2">
    <source>
        <dbReference type="Proteomes" id="UP000179095"/>
    </source>
</evidence>
<dbReference type="STRING" id="1802568.A3F86_02035"/>
<dbReference type="AlphaFoldDB" id="A0A1F4RRM1"/>
<comment type="caution">
    <text evidence="1">The sequence shown here is derived from an EMBL/GenBank/DDBJ whole genome shotgun (WGS) entry which is preliminary data.</text>
</comment>
<dbReference type="EMBL" id="METQ01000003">
    <property type="protein sequence ID" value="OGC10113.1"/>
    <property type="molecule type" value="Genomic_DNA"/>
</dbReference>
<organism evidence="1 2">
    <name type="scientific">candidate division WOR-1 bacterium RIFCSPLOWO2_12_FULL_45_9</name>
    <dbReference type="NCBI Taxonomy" id="1802568"/>
    <lineage>
        <taxon>Bacteria</taxon>
        <taxon>Bacillati</taxon>
        <taxon>Saganbacteria</taxon>
    </lineage>
</organism>
<evidence type="ECO:0000313" key="1">
    <source>
        <dbReference type="EMBL" id="OGC10113.1"/>
    </source>
</evidence>
<accession>A0A1F4RRM1</accession>
<name>A0A1F4RRM1_UNCSA</name>
<dbReference type="Pfam" id="PF12686">
    <property type="entry name" value="DUF3800"/>
    <property type="match status" value="1"/>
</dbReference>
<sequence>MNIGNDLKLSDLMKIKTPFCFLDETGLLNSERDRFFSIGMIKCPRPYEMLTEIEKIRHRQNYTEEAKWQKVLPYNLPIYKMILDVFFSRAKADPEIKYCMMIVDKKGGYFKKHYNNDPFQAYEDFSIQLLKGNVSQNEILSVIADESPVPNKSQYENNVKVAINEAFGRLAIHGICKVDSKGNDLLQVVDLLIGAITYDLKVHHKLAGQSKSFRINCKKDLLEFIKNKIGADKFTRDVRVENFNIKLFS</sequence>
<dbReference type="Proteomes" id="UP000179095">
    <property type="component" value="Unassembled WGS sequence"/>
</dbReference>
<protein>
    <recommendedName>
        <fullName evidence="3">DUF3800 domain-containing protein</fullName>
    </recommendedName>
</protein>
<reference evidence="1 2" key="1">
    <citation type="journal article" date="2016" name="Nat. Commun.">
        <title>Thousands of microbial genomes shed light on interconnected biogeochemical processes in an aquifer system.</title>
        <authorList>
            <person name="Anantharaman K."/>
            <person name="Brown C.T."/>
            <person name="Hug L.A."/>
            <person name="Sharon I."/>
            <person name="Castelle C.J."/>
            <person name="Probst A.J."/>
            <person name="Thomas B.C."/>
            <person name="Singh A."/>
            <person name="Wilkins M.J."/>
            <person name="Karaoz U."/>
            <person name="Brodie E.L."/>
            <person name="Williams K.H."/>
            <person name="Hubbard S.S."/>
            <person name="Banfield J.F."/>
        </authorList>
    </citation>
    <scope>NUCLEOTIDE SEQUENCE [LARGE SCALE GENOMIC DNA]</scope>
</reference>
<gene>
    <name evidence="1" type="ORF">A3F86_02035</name>
</gene>